<sequence length="13" mass="1646">MMSLPRNKRKRKT</sequence>
<dbReference type="Proteomes" id="UP000324222">
    <property type="component" value="Unassembled WGS sequence"/>
</dbReference>
<protein>
    <submittedName>
        <fullName evidence="1">Uncharacterized protein</fullName>
    </submittedName>
</protein>
<proteinExistence type="predicted"/>
<evidence type="ECO:0000313" key="2">
    <source>
        <dbReference type="Proteomes" id="UP000324222"/>
    </source>
</evidence>
<comment type="caution">
    <text evidence="1">The sequence shown here is derived from an EMBL/GenBank/DDBJ whole genome shotgun (WGS) entry which is preliminary data.</text>
</comment>
<accession>A0A5B7HIH7</accession>
<gene>
    <name evidence="1" type="ORF">E2C01_063967</name>
</gene>
<keyword evidence="2" id="KW-1185">Reference proteome</keyword>
<reference evidence="1 2" key="1">
    <citation type="submission" date="2019-05" db="EMBL/GenBank/DDBJ databases">
        <title>Another draft genome of Portunus trituberculatus and its Hox gene families provides insights of decapod evolution.</title>
        <authorList>
            <person name="Jeong J.-H."/>
            <person name="Song I."/>
            <person name="Kim S."/>
            <person name="Choi T."/>
            <person name="Kim D."/>
            <person name="Ryu S."/>
            <person name="Kim W."/>
        </authorList>
    </citation>
    <scope>NUCLEOTIDE SEQUENCE [LARGE SCALE GENOMIC DNA]</scope>
    <source>
        <tissue evidence="1">Muscle</tissue>
    </source>
</reference>
<name>A0A5B7HIH7_PORTR</name>
<organism evidence="1 2">
    <name type="scientific">Portunus trituberculatus</name>
    <name type="common">Swimming crab</name>
    <name type="synonym">Neptunus trituberculatus</name>
    <dbReference type="NCBI Taxonomy" id="210409"/>
    <lineage>
        <taxon>Eukaryota</taxon>
        <taxon>Metazoa</taxon>
        <taxon>Ecdysozoa</taxon>
        <taxon>Arthropoda</taxon>
        <taxon>Crustacea</taxon>
        <taxon>Multicrustacea</taxon>
        <taxon>Malacostraca</taxon>
        <taxon>Eumalacostraca</taxon>
        <taxon>Eucarida</taxon>
        <taxon>Decapoda</taxon>
        <taxon>Pleocyemata</taxon>
        <taxon>Brachyura</taxon>
        <taxon>Eubrachyura</taxon>
        <taxon>Portunoidea</taxon>
        <taxon>Portunidae</taxon>
        <taxon>Portuninae</taxon>
        <taxon>Portunus</taxon>
    </lineage>
</organism>
<dbReference type="EMBL" id="VSRR010029905">
    <property type="protein sequence ID" value="MPC69736.1"/>
    <property type="molecule type" value="Genomic_DNA"/>
</dbReference>
<evidence type="ECO:0000313" key="1">
    <source>
        <dbReference type="EMBL" id="MPC69736.1"/>
    </source>
</evidence>